<protein>
    <submittedName>
        <fullName evidence="1">Uncharacterized protein</fullName>
    </submittedName>
</protein>
<evidence type="ECO:0000313" key="1">
    <source>
        <dbReference type="EMBL" id="KAH6645664.1"/>
    </source>
</evidence>
<comment type="caution">
    <text evidence="1">The sequence shown here is derived from an EMBL/GenBank/DDBJ whole genome shotgun (WGS) entry which is preliminary data.</text>
</comment>
<name>A0A9P8U8X5_9PEZI</name>
<dbReference type="AlphaFoldDB" id="A0A9P8U8X5"/>
<accession>A0A9P8U8X5</accession>
<keyword evidence="2" id="KW-1185">Reference proteome</keyword>
<gene>
    <name evidence="1" type="ORF">BKA67DRAFT_586059</name>
</gene>
<dbReference type="RefSeq" id="XP_045952178.1">
    <property type="nucleotide sequence ID" value="XM_046104233.1"/>
</dbReference>
<proteinExistence type="predicted"/>
<organism evidence="1 2">
    <name type="scientific">Truncatella angustata</name>
    <dbReference type="NCBI Taxonomy" id="152316"/>
    <lineage>
        <taxon>Eukaryota</taxon>
        <taxon>Fungi</taxon>
        <taxon>Dikarya</taxon>
        <taxon>Ascomycota</taxon>
        <taxon>Pezizomycotina</taxon>
        <taxon>Sordariomycetes</taxon>
        <taxon>Xylariomycetidae</taxon>
        <taxon>Amphisphaeriales</taxon>
        <taxon>Sporocadaceae</taxon>
        <taxon>Truncatella</taxon>
    </lineage>
</organism>
<reference evidence="1" key="1">
    <citation type="journal article" date="2021" name="Nat. Commun.">
        <title>Genetic determinants of endophytism in the Arabidopsis root mycobiome.</title>
        <authorList>
            <person name="Mesny F."/>
            <person name="Miyauchi S."/>
            <person name="Thiergart T."/>
            <person name="Pickel B."/>
            <person name="Atanasova L."/>
            <person name="Karlsson M."/>
            <person name="Huettel B."/>
            <person name="Barry K.W."/>
            <person name="Haridas S."/>
            <person name="Chen C."/>
            <person name="Bauer D."/>
            <person name="Andreopoulos W."/>
            <person name="Pangilinan J."/>
            <person name="LaButti K."/>
            <person name="Riley R."/>
            <person name="Lipzen A."/>
            <person name="Clum A."/>
            <person name="Drula E."/>
            <person name="Henrissat B."/>
            <person name="Kohler A."/>
            <person name="Grigoriev I.V."/>
            <person name="Martin F.M."/>
            <person name="Hacquard S."/>
        </authorList>
    </citation>
    <scope>NUCLEOTIDE SEQUENCE</scope>
    <source>
        <strain evidence="1">MPI-SDFR-AT-0073</strain>
    </source>
</reference>
<dbReference type="EMBL" id="JAGPXC010000011">
    <property type="protein sequence ID" value="KAH6645664.1"/>
    <property type="molecule type" value="Genomic_DNA"/>
</dbReference>
<sequence>MLRRRLSAGRPPRYRHRRPIKGKIRDASAPTRYAYTGMTTSSPHGVPCCMCPNTRPPTS</sequence>
<evidence type="ECO:0000313" key="2">
    <source>
        <dbReference type="Proteomes" id="UP000758603"/>
    </source>
</evidence>
<dbReference type="GeneID" id="70133124"/>
<dbReference type="Proteomes" id="UP000758603">
    <property type="component" value="Unassembled WGS sequence"/>
</dbReference>